<reference evidence="1" key="1">
    <citation type="journal article" date="2020" name="Nat. Commun.">
        <title>Large-scale genome sequencing of mycorrhizal fungi provides insights into the early evolution of symbiotic traits.</title>
        <authorList>
            <person name="Miyauchi S."/>
            <person name="Kiss E."/>
            <person name="Kuo A."/>
            <person name="Drula E."/>
            <person name="Kohler A."/>
            <person name="Sanchez-Garcia M."/>
            <person name="Morin E."/>
            <person name="Andreopoulos B."/>
            <person name="Barry K.W."/>
            <person name="Bonito G."/>
            <person name="Buee M."/>
            <person name="Carver A."/>
            <person name="Chen C."/>
            <person name="Cichocki N."/>
            <person name="Clum A."/>
            <person name="Culley D."/>
            <person name="Crous P.W."/>
            <person name="Fauchery L."/>
            <person name="Girlanda M."/>
            <person name="Hayes R.D."/>
            <person name="Keri Z."/>
            <person name="LaButti K."/>
            <person name="Lipzen A."/>
            <person name="Lombard V."/>
            <person name="Magnuson J."/>
            <person name="Maillard F."/>
            <person name="Murat C."/>
            <person name="Nolan M."/>
            <person name="Ohm R.A."/>
            <person name="Pangilinan J."/>
            <person name="Pereira M.F."/>
            <person name="Perotto S."/>
            <person name="Peter M."/>
            <person name="Pfister S."/>
            <person name="Riley R."/>
            <person name="Sitrit Y."/>
            <person name="Stielow J.B."/>
            <person name="Szollosi G."/>
            <person name="Zifcakova L."/>
            <person name="Stursova M."/>
            <person name="Spatafora J.W."/>
            <person name="Tedersoo L."/>
            <person name="Vaario L.M."/>
            <person name="Yamada A."/>
            <person name="Yan M."/>
            <person name="Wang P."/>
            <person name="Xu J."/>
            <person name="Bruns T."/>
            <person name="Baldrian P."/>
            <person name="Vilgalys R."/>
            <person name="Dunand C."/>
            <person name="Henrissat B."/>
            <person name="Grigoriev I.V."/>
            <person name="Hibbett D."/>
            <person name="Nagy L.G."/>
            <person name="Martin F.M."/>
        </authorList>
    </citation>
    <scope>NUCLEOTIDE SEQUENCE</scope>
    <source>
        <strain evidence="1">UP504</strain>
    </source>
</reference>
<dbReference type="OrthoDB" id="2155101at2759"/>
<dbReference type="EMBL" id="MU128915">
    <property type="protein sequence ID" value="KAF9519921.1"/>
    <property type="molecule type" value="Genomic_DNA"/>
</dbReference>
<comment type="caution">
    <text evidence="1">The sequence shown here is derived from an EMBL/GenBank/DDBJ whole genome shotgun (WGS) entry which is preliminary data.</text>
</comment>
<dbReference type="AlphaFoldDB" id="A0A9P6DYW7"/>
<dbReference type="Proteomes" id="UP000886523">
    <property type="component" value="Unassembled WGS sequence"/>
</dbReference>
<dbReference type="Pfam" id="PF11654">
    <property type="entry name" value="NCE101"/>
    <property type="match status" value="1"/>
</dbReference>
<evidence type="ECO:0000313" key="2">
    <source>
        <dbReference type="Proteomes" id="UP000886523"/>
    </source>
</evidence>
<accession>A0A9P6DYW7</accession>
<evidence type="ECO:0008006" key="3">
    <source>
        <dbReference type="Google" id="ProtNLM"/>
    </source>
</evidence>
<evidence type="ECO:0000313" key="1">
    <source>
        <dbReference type="EMBL" id="KAF9519921.1"/>
    </source>
</evidence>
<dbReference type="GO" id="GO:0009306">
    <property type="term" value="P:protein secretion"/>
    <property type="evidence" value="ECO:0007669"/>
    <property type="project" value="InterPro"/>
</dbReference>
<name>A0A9P6DYW7_9AGAM</name>
<dbReference type="InterPro" id="IPR024242">
    <property type="entry name" value="NCE101"/>
</dbReference>
<gene>
    <name evidence="1" type="ORF">BS47DRAFT_1336646</name>
</gene>
<proteinExistence type="predicted"/>
<organism evidence="1 2">
    <name type="scientific">Hydnum rufescens UP504</name>
    <dbReference type="NCBI Taxonomy" id="1448309"/>
    <lineage>
        <taxon>Eukaryota</taxon>
        <taxon>Fungi</taxon>
        <taxon>Dikarya</taxon>
        <taxon>Basidiomycota</taxon>
        <taxon>Agaricomycotina</taxon>
        <taxon>Agaricomycetes</taxon>
        <taxon>Cantharellales</taxon>
        <taxon>Hydnaceae</taxon>
        <taxon>Hydnum</taxon>
    </lineage>
</organism>
<keyword evidence="2" id="KW-1185">Reference proteome</keyword>
<protein>
    <recommendedName>
        <fullName evidence="3">Non-classical export protein 1</fullName>
    </recommendedName>
</protein>
<dbReference type="PANTHER" id="PTHR28011">
    <property type="entry name" value="NON-CLASSICAL EXPORT PROTEIN 1"/>
    <property type="match status" value="1"/>
</dbReference>
<dbReference type="PANTHER" id="PTHR28011:SF1">
    <property type="entry name" value="NON-CLASSICAL EXPORT PROTEIN 1"/>
    <property type="match status" value="1"/>
</dbReference>
<sequence>MYYLLSRGLDPVLGVFTGVLAYYLYERNPRTAPPPGEKLHELARWKFEMWRAERQGRLVG</sequence>